<evidence type="ECO:0000313" key="15">
    <source>
        <dbReference type="Proteomes" id="UP000239872"/>
    </source>
</evidence>
<evidence type="ECO:0000259" key="13">
    <source>
        <dbReference type="Pfam" id="PF07715"/>
    </source>
</evidence>
<evidence type="ECO:0000259" key="12">
    <source>
        <dbReference type="Pfam" id="PF00593"/>
    </source>
</evidence>
<dbReference type="InterPro" id="IPR036942">
    <property type="entry name" value="Beta-barrel_TonB_sf"/>
</dbReference>
<dbReference type="InterPro" id="IPR039426">
    <property type="entry name" value="TonB-dep_rcpt-like"/>
</dbReference>
<evidence type="ECO:0000256" key="1">
    <source>
        <dbReference type="ARBA" id="ARBA00004571"/>
    </source>
</evidence>
<keyword evidence="2 10" id="KW-0813">Transport</keyword>
<dbReference type="Pfam" id="PF13715">
    <property type="entry name" value="CarbopepD_reg_2"/>
    <property type="match status" value="1"/>
</dbReference>
<evidence type="ECO:0000256" key="2">
    <source>
        <dbReference type="ARBA" id="ARBA00022448"/>
    </source>
</evidence>
<dbReference type="AlphaFoldDB" id="A0A2S7SRG2"/>
<keyword evidence="3 10" id="KW-1134">Transmembrane beta strand</keyword>
<evidence type="ECO:0000256" key="7">
    <source>
        <dbReference type="ARBA" id="ARBA00023136"/>
    </source>
</evidence>
<gene>
    <name evidence="14" type="ORF">CJD36_018980</name>
</gene>
<dbReference type="GO" id="GO:0015344">
    <property type="term" value="F:siderophore uptake transmembrane transporter activity"/>
    <property type="evidence" value="ECO:0007669"/>
    <property type="project" value="TreeGrafter"/>
</dbReference>
<proteinExistence type="inferred from homology"/>
<dbReference type="GO" id="GO:0009279">
    <property type="term" value="C:cell outer membrane"/>
    <property type="evidence" value="ECO:0007669"/>
    <property type="project" value="UniProtKB-SubCell"/>
</dbReference>
<dbReference type="OrthoDB" id="9803050at2"/>
<feature type="domain" description="TonB-dependent receptor-like beta-barrel" evidence="12">
    <location>
        <begin position="279"/>
        <end position="744"/>
    </location>
</feature>
<dbReference type="PROSITE" id="PS52016">
    <property type="entry name" value="TONB_DEPENDENT_REC_3"/>
    <property type="match status" value="1"/>
</dbReference>
<comment type="caution">
    <text evidence="14">The sequence shown here is derived from an EMBL/GenBank/DDBJ whole genome shotgun (WGS) entry which is preliminary data.</text>
</comment>
<evidence type="ECO:0000256" key="4">
    <source>
        <dbReference type="ARBA" id="ARBA00022692"/>
    </source>
</evidence>
<dbReference type="InterPro" id="IPR012910">
    <property type="entry name" value="Plug_dom"/>
</dbReference>
<evidence type="ECO:0000256" key="3">
    <source>
        <dbReference type="ARBA" id="ARBA00022452"/>
    </source>
</evidence>
<evidence type="ECO:0000256" key="5">
    <source>
        <dbReference type="ARBA" id="ARBA00022729"/>
    </source>
</evidence>
<dbReference type="RefSeq" id="WP_105040784.1">
    <property type="nucleotide sequence ID" value="NZ_PPSL01000006.1"/>
</dbReference>
<dbReference type="Gene3D" id="2.170.130.10">
    <property type="entry name" value="TonB-dependent receptor, plug domain"/>
    <property type="match status" value="1"/>
</dbReference>
<dbReference type="Proteomes" id="UP000239872">
    <property type="component" value="Unassembled WGS sequence"/>
</dbReference>
<keyword evidence="15" id="KW-1185">Reference proteome</keyword>
<feature type="domain" description="TonB-dependent receptor plug" evidence="13">
    <location>
        <begin position="142"/>
        <end position="218"/>
    </location>
</feature>
<dbReference type="Pfam" id="PF07715">
    <property type="entry name" value="Plug"/>
    <property type="match status" value="1"/>
</dbReference>
<dbReference type="Gene3D" id="2.40.170.20">
    <property type="entry name" value="TonB-dependent receptor, beta-barrel domain"/>
    <property type="match status" value="1"/>
</dbReference>
<evidence type="ECO:0000313" key="14">
    <source>
        <dbReference type="EMBL" id="PQJ09334.1"/>
    </source>
</evidence>
<keyword evidence="5" id="KW-0732">Signal</keyword>
<organism evidence="14 15">
    <name type="scientific">Flavipsychrobacter stenotrophus</name>
    <dbReference type="NCBI Taxonomy" id="2077091"/>
    <lineage>
        <taxon>Bacteria</taxon>
        <taxon>Pseudomonadati</taxon>
        <taxon>Bacteroidota</taxon>
        <taxon>Chitinophagia</taxon>
        <taxon>Chitinophagales</taxon>
        <taxon>Chitinophagaceae</taxon>
        <taxon>Flavipsychrobacter</taxon>
    </lineage>
</organism>
<reference evidence="14 15" key="1">
    <citation type="submission" date="2018-01" db="EMBL/GenBank/DDBJ databases">
        <title>A novel member of the phylum Bacteroidetes isolated from glacier ice.</title>
        <authorList>
            <person name="Liu Q."/>
            <person name="Xin Y.-H."/>
        </authorList>
    </citation>
    <scope>NUCLEOTIDE SEQUENCE [LARGE SCALE GENOMIC DNA]</scope>
    <source>
        <strain evidence="14 15">RB1R16</strain>
    </source>
</reference>
<comment type="subcellular location">
    <subcellularLocation>
        <location evidence="1 10">Cell outer membrane</location>
        <topology evidence="1 10">Multi-pass membrane protein</topology>
    </subcellularLocation>
</comment>
<keyword evidence="6 11" id="KW-0798">TonB box</keyword>
<dbReference type="SUPFAM" id="SSF56935">
    <property type="entry name" value="Porins"/>
    <property type="match status" value="1"/>
</dbReference>
<dbReference type="Gene3D" id="2.60.40.1120">
    <property type="entry name" value="Carboxypeptidase-like, regulatory domain"/>
    <property type="match status" value="1"/>
</dbReference>
<name>A0A2S7SRG2_9BACT</name>
<keyword evidence="8 14" id="KW-0675">Receptor</keyword>
<dbReference type="PANTHER" id="PTHR30069:SF29">
    <property type="entry name" value="HEMOGLOBIN AND HEMOGLOBIN-HAPTOGLOBIN-BINDING PROTEIN 1-RELATED"/>
    <property type="match status" value="1"/>
</dbReference>
<dbReference type="PANTHER" id="PTHR30069">
    <property type="entry name" value="TONB-DEPENDENT OUTER MEMBRANE RECEPTOR"/>
    <property type="match status" value="1"/>
</dbReference>
<comment type="similarity">
    <text evidence="10 11">Belongs to the TonB-dependent receptor family.</text>
</comment>
<dbReference type="GO" id="GO:0044718">
    <property type="term" value="P:siderophore transmembrane transport"/>
    <property type="evidence" value="ECO:0007669"/>
    <property type="project" value="TreeGrafter"/>
</dbReference>
<dbReference type="InterPro" id="IPR000531">
    <property type="entry name" value="Beta-barrel_TonB"/>
</dbReference>
<sequence>MFIKFRFLLLLILLPVLAIAQKASLSGYMRDSASGETLIGGSIYIKEANLGGQTNGYGFYSVSVPPGTYTVTFSYVGYQTQIRKIDLNTNHTYNAEMRSSTLMKEVEITTGRKNENVKNTEMGTVTLSIARIQKLPVLFGEVDVLKTIQLLPGVQSAGDGNAGFYVRGGGPDQNLVLLDDAAVYNTGHLFGFFSVFNSDAIKDVTLVKGGAPANYGGRLSSVVDVTMKEGNNKEFHGQGGIGLIASRFTLEGPLKKNKGSFMIAGRRTYIDVLLRPFTERLKNTGYYFYDLNLKANYRLGEKDRLYLSGYLGLDKFKFESENGTFKAKIPWGNTTASLRWNHQFSDKLFLNTTAVYNTYNFASSFEQGSGASANAAFGIKISSGVKDYNIKSDLDYYTSFNHHIKGGLVYTNHTFIPNQVSGQADTIKLQPNNALIKYVHEAGAYVLDDFDLTKRIKINVGLRYTWFGQVGPYTAYDVDTNGNKRDSTKYGKGDLAKVYDGLEPRFNIRYTINENSSVKGSVAKTYQYLHLVTNNGSTLPTDVWAPSTYIVKPQNAWQYSAGYFHNFLDNKLETAVEVYYKRMNNQVQYKDGYVPNSLQDPELSYVFGRGTAYGAELFINKTQGRFTGWVGYTLSWTYQKFALLNNGDEFPAKYDRRHDISVVASYEQSKKWTFSSVFIYGTGNAITLPTAFYFVGGTLVEQYSKTNSYRMPAYHRLDVSATYTPQHTKPHKWQGSWTFSVYNIYNHANPYFLYVDRSEVGNTGTIKLKVKEVYILPLLPSITYNFKF</sequence>
<protein>
    <submittedName>
        <fullName evidence="14">TonB-dependent receptor</fullName>
    </submittedName>
</protein>
<keyword evidence="7 10" id="KW-0472">Membrane</keyword>
<dbReference type="Pfam" id="PF00593">
    <property type="entry name" value="TonB_dep_Rec_b-barrel"/>
    <property type="match status" value="1"/>
</dbReference>
<dbReference type="EMBL" id="PPSL01000006">
    <property type="protein sequence ID" value="PQJ09334.1"/>
    <property type="molecule type" value="Genomic_DNA"/>
</dbReference>
<keyword evidence="4 10" id="KW-0812">Transmembrane</keyword>
<dbReference type="SUPFAM" id="SSF49464">
    <property type="entry name" value="Carboxypeptidase regulatory domain-like"/>
    <property type="match status" value="1"/>
</dbReference>
<evidence type="ECO:0000256" key="11">
    <source>
        <dbReference type="RuleBase" id="RU003357"/>
    </source>
</evidence>
<evidence type="ECO:0000256" key="9">
    <source>
        <dbReference type="ARBA" id="ARBA00023237"/>
    </source>
</evidence>
<dbReference type="InterPro" id="IPR037066">
    <property type="entry name" value="Plug_dom_sf"/>
</dbReference>
<accession>A0A2S7SRG2</accession>
<evidence type="ECO:0000256" key="8">
    <source>
        <dbReference type="ARBA" id="ARBA00023170"/>
    </source>
</evidence>
<evidence type="ECO:0000256" key="10">
    <source>
        <dbReference type="PROSITE-ProRule" id="PRU01360"/>
    </source>
</evidence>
<dbReference type="InterPro" id="IPR008969">
    <property type="entry name" value="CarboxyPept-like_regulatory"/>
</dbReference>
<keyword evidence="9 10" id="KW-0998">Cell outer membrane</keyword>
<evidence type="ECO:0000256" key="6">
    <source>
        <dbReference type="ARBA" id="ARBA00023077"/>
    </source>
</evidence>